<feature type="modified residue" description="4-aspartylphosphate" evidence="3">
    <location>
        <position position="64"/>
    </location>
</feature>
<dbReference type="Gene3D" id="3.40.50.2300">
    <property type="match status" value="1"/>
</dbReference>
<protein>
    <submittedName>
        <fullName evidence="6">Response regulator transcription factor</fullName>
    </submittedName>
</protein>
<dbReference type="InterPro" id="IPR000792">
    <property type="entry name" value="Tscrpt_reg_LuxR_C"/>
</dbReference>
<dbReference type="InterPro" id="IPR001789">
    <property type="entry name" value="Sig_transdc_resp-reg_receiver"/>
</dbReference>
<dbReference type="InterPro" id="IPR058245">
    <property type="entry name" value="NreC/VraR/RcsB-like_REC"/>
</dbReference>
<reference evidence="7" key="1">
    <citation type="submission" date="2021-01" db="EMBL/GenBank/DDBJ databases">
        <title>Genome public.</title>
        <authorList>
            <person name="Liu C."/>
            <person name="Sun Q."/>
        </authorList>
    </citation>
    <scope>NUCLEOTIDE SEQUENCE [LARGE SCALE GENOMIC DNA]</scope>
    <source>
        <strain evidence="7">YIM B02556</strain>
    </source>
</reference>
<dbReference type="Gene3D" id="1.10.10.10">
    <property type="entry name" value="Winged helix-like DNA-binding domain superfamily/Winged helix DNA-binding domain"/>
    <property type="match status" value="1"/>
</dbReference>
<evidence type="ECO:0000259" key="4">
    <source>
        <dbReference type="PROSITE" id="PS50043"/>
    </source>
</evidence>
<dbReference type="InterPro" id="IPR016032">
    <property type="entry name" value="Sig_transdc_resp-reg_C-effctor"/>
</dbReference>
<dbReference type="SUPFAM" id="SSF52172">
    <property type="entry name" value="CheY-like"/>
    <property type="match status" value="1"/>
</dbReference>
<dbReference type="CDD" id="cd17535">
    <property type="entry name" value="REC_NarL-like"/>
    <property type="match status" value="1"/>
</dbReference>
<name>A0ABS1F895_9PROT</name>
<dbReference type="PROSITE" id="PS50043">
    <property type="entry name" value="HTH_LUXR_2"/>
    <property type="match status" value="1"/>
</dbReference>
<keyword evidence="2" id="KW-0238">DNA-binding</keyword>
<dbReference type="EMBL" id="JAENHM010000058">
    <property type="protein sequence ID" value="MBK1839607.1"/>
    <property type="molecule type" value="Genomic_DNA"/>
</dbReference>
<dbReference type="InterPro" id="IPR011006">
    <property type="entry name" value="CheY-like_superfamily"/>
</dbReference>
<proteinExistence type="predicted"/>
<comment type="caution">
    <text evidence="6">The sequence shown here is derived from an EMBL/GenBank/DDBJ whole genome shotgun (WGS) entry which is preliminary data.</text>
</comment>
<gene>
    <name evidence="6" type="ORF">JHL17_19535</name>
</gene>
<accession>A0ABS1F895</accession>
<evidence type="ECO:0000313" key="6">
    <source>
        <dbReference type="EMBL" id="MBK1839607.1"/>
    </source>
</evidence>
<evidence type="ECO:0000259" key="5">
    <source>
        <dbReference type="PROSITE" id="PS50110"/>
    </source>
</evidence>
<keyword evidence="1 3" id="KW-0597">Phosphoprotein</keyword>
<dbReference type="SMART" id="SM00448">
    <property type="entry name" value="REC"/>
    <property type="match status" value="1"/>
</dbReference>
<evidence type="ECO:0000256" key="1">
    <source>
        <dbReference type="ARBA" id="ARBA00022553"/>
    </source>
</evidence>
<evidence type="ECO:0000313" key="7">
    <source>
        <dbReference type="Proteomes" id="UP000652760"/>
    </source>
</evidence>
<dbReference type="PRINTS" id="PR00038">
    <property type="entry name" value="HTHLUXR"/>
</dbReference>
<dbReference type="SMART" id="SM00421">
    <property type="entry name" value="HTH_LUXR"/>
    <property type="match status" value="1"/>
</dbReference>
<feature type="domain" description="HTH luxR-type" evidence="4">
    <location>
        <begin position="157"/>
        <end position="222"/>
    </location>
</feature>
<evidence type="ECO:0000256" key="2">
    <source>
        <dbReference type="ARBA" id="ARBA00023125"/>
    </source>
</evidence>
<dbReference type="InterPro" id="IPR039420">
    <property type="entry name" value="WalR-like"/>
</dbReference>
<dbReference type="PROSITE" id="PS50110">
    <property type="entry name" value="RESPONSE_REGULATORY"/>
    <property type="match status" value="1"/>
</dbReference>
<sequence>MQVLIADDHSIVRSGLTHLVGELDEQATVVAATSFSQLNAILDTSVQDGAVRDEGTAFDLIIMDLRMPGLGGLDDVEALVKRVAPVPVAIFSMIESPDEMRAVLSRGVRAFIPKSTDDVLVVNILRLVMAGGSYVPPVLGMPGAPAPAAGATARGGAPGIFDGLTRRQLEVLDLLAQGLSNQEIGERLGLNLSTVKTHVTGVLKALGVGSRTQAVLLVKETGRDRLV</sequence>
<keyword evidence="7" id="KW-1185">Reference proteome</keyword>
<evidence type="ECO:0000256" key="3">
    <source>
        <dbReference type="PROSITE-ProRule" id="PRU00169"/>
    </source>
</evidence>
<dbReference type="CDD" id="cd06170">
    <property type="entry name" value="LuxR_C_like"/>
    <property type="match status" value="1"/>
</dbReference>
<dbReference type="InterPro" id="IPR036388">
    <property type="entry name" value="WH-like_DNA-bd_sf"/>
</dbReference>
<dbReference type="PANTHER" id="PTHR43214">
    <property type="entry name" value="TWO-COMPONENT RESPONSE REGULATOR"/>
    <property type="match status" value="1"/>
</dbReference>
<feature type="domain" description="Response regulatory" evidence="5">
    <location>
        <begin position="2"/>
        <end position="129"/>
    </location>
</feature>
<dbReference type="RefSeq" id="WP_200195585.1">
    <property type="nucleotide sequence ID" value="NZ_JAENHM010000058.1"/>
</dbReference>
<organism evidence="6 7">
    <name type="scientific">Azospirillum endophyticum</name>
    <dbReference type="NCBI Taxonomy" id="2800326"/>
    <lineage>
        <taxon>Bacteria</taxon>
        <taxon>Pseudomonadati</taxon>
        <taxon>Pseudomonadota</taxon>
        <taxon>Alphaproteobacteria</taxon>
        <taxon>Rhodospirillales</taxon>
        <taxon>Azospirillaceae</taxon>
        <taxon>Azospirillum</taxon>
    </lineage>
</organism>
<dbReference type="Pfam" id="PF00196">
    <property type="entry name" value="GerE"/>
    <property type="match status" value="1"/>
</dbReference>
<dbReference type="Proteomes" id="UP000652760">
    <property type="component" value="Unassembled WGS sequence"/>
</dbReference>
<dbReference type="Pfam" id="PF00072">
    <property type="entry name" value="Response_reg"/>
    <property type="match status" value="1"/>
</dbReference>
<dbReference type="SUPFAM" id="SSF46894">
    <property type="entry name" value="C-terminal effector domain of the bipartite response regulators"/>
    <property type="match status" value="1"/>
</dbReference>